<dbReference type="KEGG" id="bhk:B4U37_02055"/>
<dbReference type="Proteomes" id="UP000324517">
    <property type="component" value="Unassembled WGS sequence"/>
</dbReference>
<evidence type="ECO:0000313" key="4">
    <source>
        <dbReference type="Proteomes" id="UP000324517"/>
    </source>
</evidence>
<dbReference type="GeneID" id="96737224"/>
<accession>A0A1Y0CHX0</accession>
<organism evidence="2 4">
    <name type="scientific">Sutcliffiella horikoshii</name>
    <dbReference type="NCBI Taxonomy" id="79883"/>
    <lineage>
        <taxon>Bacteria</taxon>
        <taxon>Bacillati</taxon>
        <taxon>Bacillota</taxon>
        <taxon>Bacilli</taxon>
        <taxon>Bacillales</taxon>
        <taxon>Bacillaceae</taxon>
        <taxon>Sutcliffiella</taxon>
    </lineage>
</organism>
<protein>
    <submittedName>
        <fullName evidence="2">Uncharacterized protein</fullName>
    </submittedName>
</protein>
<evidence type="ECO:0000313" key="3">
    <source>
        <dbReference type="Proteomes" id="UP000195573"/>
    </source>
</evidence>
<dbReference type="RefSeq" id="WP_010191715.1">
    <property type="nucleotide sequence ID" value="NZ_CP020880.1"/>
</dbReference>
<keyword evidence="3" id="KW-1185">Reference proteome</keyword>
<gene>
    <name evidence="1" type="ORF">B4U37_02055</name>
    <name evidence="2" type="ORF">FZC75_18970</name>
</gene>
<dbReference type="EMBL" id="VTET01000012">
    <property type="protein sequence ID" value="TYS67328.1"/>
    <property type="molecule type" value="Genomic_DNA"/>
</dbReference>
<evidence type="ECO:0000313" key="2">
    <source>
        <dbReference type="EMBL" id="TYS67328.1"/>
    </source>
</evidence>
<dbReference type="OrthoDB" id="5149743at2"/>
<proteinExistence type="predicted"/>
<dbReference type="Proteomes" id="UP000195573">
    <property type="component" value="Chromosome"/>
</dbReference>
<sequence>MNNAKKVEFDGHCAFAVSVGKKDVPSKSKYFIIDNEKKFHFSNPVAKFLWKVLPGRKQKAESNWLSR</sequence>
<name>A0A1Y0CHX0_9BACI</name>
<reference evidence="1 3" key="1">
    <citation type="submission" date="2017-04" db="EMBL/GenBank/DDBJ databases">
        <title>Complete Genome Sequence of the Bacillus horikoshii 20a strain from Cuatro Cienegas, Coahuila, Mexico.</title>
        <authorList>
            <person name="Zarza E."/>
            <person name="Alcaraz L.D."/>
            <person name="Aguilar-Salinas B."/>
            <person name="Islas A."/>
            <person name="Olmedo-Alvarez G."/>
        </authorList>
    </citation>
    <scope>NUCLEOTIDE SEQUENCE [LARGE SCALE GENOMIC DNA]</scope>
    <source>
        <strain evidence="1 3">20a</strain>
    </source>
</reference>
<dbReference type="EMBL" id="CP020880">
    <property type="protein sequence ID" value="ART74903.1"/>
    <property type="molecule type" value="Genomic_DNA"/>
</dbReference>
<dbReference type="AlphaFoldDB" id="A0A1Y0CHX0"/>
<evidence type="ECO:0000313" key="1">
    <source>
        <dbReference type="EMBL" id="ART74903.1"/>
    </source>
</evidence>
<reference evidence="2 4" key="2">
    <citation type="submission" date="2019-08" db="EMBL/GenBank/DDBJ databases">
        <title>Bacillus genomes from the desert of Cuatro Cienegas, Coahuila.</title>
        <authorList>
            <person name="Olmedo-Alvarez G."/>
        </authorList>
    </citation>
    <scope>NUCLEOTIDE SEQUENCE [LARGE SCALE GENOMIC DNA]</scope>
    <source>
        <strain evidence="2 4">CH98b_3T</strain>
    </source>
</reference>